<organism evidence="1 2">
    <name type="scientific">Schwartzia succinivorans DSM 10502</name>
    <dbReference type="NCBI Taxonomy" id="1123243"/>
    <lineage>
        <taxon>Bacteria</taxon>
        <taxon>Bacillati</taxon>
        <taxon>Bacillota</taxon>
        <taxon>Negativicutes</taxon>
        <taxon>Selenomonadales</taxon>
        <taxon>Selenomonadaceae</taxon>
        <taxon>Schwartzia</taxon>
    </lineage>
</organism>
<dbReference type="SFLD" id="SFLDG01144">
    <property type="entry name" value="C2.B.4:_PGP_Like"/>
    <property type="match status" value="1"/>
</dbReference>
<accession>A0A1M4SSV5</accession>
<gene>
    <name evidence="1" type="ORF">SAMN02745190_00237</name>
</gene>
<dbReference type="STRING" id="1123243.SAMN02745190_00237"/>
<dbReference type="SUPFAM" id="SSF56784">
    <property type="entry name" value="HAD-like"/>
    <property type="match status" value="1"/>
</dbReference>
<dbReference type="InterPro" id="IPR023214">
    <property type="entry name" value="HAD_sf"/>
</dbReference>
<dbReference type="GO" id="GO:0016791">
    <property type="term" value="F:phosphatase activity"/>
    <property type="evidence" value="ECO:0007669"/>
    <property type="project" value="TreeGrafter"/>
</dbReference>
<evidence type="ECO:0000313" key="2">
    <source>
        <dbReference type="Proteomes" id="UP000184404"/>
    </source>
</evidence>
<dbReference type="InterPro" id="IPR036412">
    <property type="entry name" value="HAD-like_sf"/>
</dbReference>
<dbReference type="PANTHER" id="PTHR10000:SF8">
    <property type="entry name" value="HAD SUPERFAMILY HYDROLASE-LIKE, TYPE 3"/>
    <property type="match status" value="1"/>
</dbReference>
<dbReference type="InterPro" id="IPR006379">
    <property type="entry name" value="HAD-SF_hydro_IIB"/>
</dbReference>
<dbReference type="Proteomes" id="UP000184404">
    <property type="component" value="Unassembled WGS sequence"/>
</dbReference>
<name>A0A1M4SSV5_9FIRM</name>
<protein>
    <submittedName>
        <fullName evidence="1">Uncharacterized protein</fullName>
    </submittedName>
</protein>
<dbReference type="GO" id="GO:0005829">
    <property type="term" value="C:cytosol"/>
    <property type="evidence" value="ECO:0007669"/>
    <property type="project" value="TreeGrafter"/>
</dbReference>
<dbReference type="Pfam" id="PF08282">
    <property type="entry name" value="Hydrolase_3"/>
    <property type="match status" value="1"/>
</dbReference>
<dbReference type="CDD" id="cd07516">
    <property type="entry name" value="HAD_Pase"/>
    <property type="match status" value="1"/>
</dbReference>
<dbReference type="InterPro" id="IPR000150">
    <property type="entry name" value="Cof"/>
</dbReference>
<dbReference type="NCBIfam" id="TIGR00099">
    <property type="entry name" value="Cof-subfamily"/>
    <property type="match status" value="1"/>
</dbReference>
<dbReference type="NCBIfam" id="TIGR01484">
    <property type="entry name" value="HAD-SF-IIB"/>
    <property type="match status" value="1"/>
</dbReference>
<dbReference type="Gene3D" id="3.40.50.1000">
    <property type="entry name" value="HAD superfamily/HAD-like"/>
    <property type="match status" value="1"/>
</dbReference>
<reference evidence="1 2" key="1">
    <citation type="submission" date="2016-11" db="EMBL/GenBank/DDBJ databases">
        <authorList>
            <person name="Jaros S."/>
            <person name="Januszkiewicz K."/>
            <person name="Wedrychowicz H."/>
        </authorList>
    </citation>
    <scope>NUCLEOTIDE SEQUENCE [LARGE SCALE GENOMIC DNA]</scope>
    <source>
        <strain evidence="1 2">DSM 10502</strain>
    </source>
</reference>
<sequence>MHKKIRMIVSDLDGTMLNAAFQIPEENIEAVKEAAGKGVLVTIATGRMYRSALPYAKELGIDVPLIAYNGAIVKTVGGERIETSFLPPDVVRKVLKFVFSNGWYVQLYRDGNLYYEVVKETARAYEKASGVPGEAVGKEGLLERADEVPKLLVVTKDGPSGDEALRLLAEAFPDEIMVMKSTDTYIEVVSPGVSKAKAVLSLAKSRGIEADEIMALGDSGNDVSMLKACGLGIAMGNASENVKAEADAVTGSCENGGVAEAIRRYVLEA</sequence>
<dbReference type="GO" id="GO:0000287">
    <property type="term" value="F:magnesium ion binding"/>
    <property type="evidence" value="ECO:0007669"/>
    <property type="project" value="TreeGrafter"/>
</dbReference>
<dbReference type="SFLD" id="SFLDS00003">
    <property type="entry name" value="Haloacid_Dehalogenase"/>
    <property type="match status" value="1"/>
</dbReference>
<dbReference type="OrthoDB" id="9781413at2"/>
<dbReference type="Gene3D" id="3.30.1240.10">
    <property type="match status" value="1"/>
</dbReference>
<proteinExistence type="predicted"/>
<evidence type="ECO:0000313" key="1">
    <source>
        <dbReference type="EMBL" id="SHE35269.1"/>
    </source>
</evidence>
<dbReference type="RefSeq" id="WP_072934357.1">
    <property type="nucleotide sequence ID" value="NZ_FQUG01000002.1"/>
</dbReference>
<dbReference type="PANTHER" id="PTHR10000">
    <property type="entry name" value="PHOSPHOSERINE PHOSPHATASE"/>
    <property type="match status" value="1"/>
</dbReference>
<dbReference type="SFLD" id="SFLDG01140">
    <property type="entry name" value="C2.B:_Phosphomannomutase_and_P"/>
    <property type="match status" value="1"/>
</dbReference>
<dbReference type="AlphaFoldDB" id="A0A1M4SSV5"/>
<dbReference type="EMBL" id="FQUG01000002">
    <property type="protein sequence ID" value="SHE35269.1"/>
    <property type="molecule type" value="Genomic_DNA"/>
</dbReference>
<keyword evidence="2" id="KW-1185">Reference proteome</keyword>